<keyword evidence="2" id="KW-1185">Reference proteome</keyword>
<dbReference type="AlphaFoldDB" id="A0AAV1ASN7"/>
<organism evidence="1 2">
    <name type="scientific">Vicia faba</name>
    <name type="common">Broad bean</name>
    <name type="synonym">Faba vulgaris</name>
    <dbReference type="NCBI Taxonomy" id="3906"/>
    <lineage>
        <taxon>Eukaryota</taxon>
        <taxon>Viridiplantae</taxon>
        <taxon>Streptophyta</taxon>
        <taxon>Embryophyta</taxon>
        <taxon>Tracheophyta</taxon>
        <taxon>Spermatophyta</taxon>
        <taxon>Magnoliopsida</taxon>
        <taxon>eudicotyledons</taxon>
        <taxon>Gunneridae</taxon>
        <taxon>Pentapetalae</taxon>
        <taxon>rosids</taxon>
        <taxon>fabids</taxon>
        <taxon>Fabales</taxon>
        <taxon>Fabaceae</taxon>
        <taxon>Papilionoideae</taxon>
        <taxon>50 kb inversion clade</taxon>
        <taxon>NPAAA clade</taxon>
        <taxon>Hologalegina</taxon>
        <taxon>IRL clade</taxon>
        <taxon>Fabeae</taxon>
        <taxon>Vicia</taxon>
    </lineage>
</organism>
<gene>
    <name evidence="1" type="ORF">VFH_V016240</name>
</gene>
<evidence type="ECO:0000313" key="1">
    <source>
        <dbReference type="EMBL" id="CAI8612075.1"/>
    </source>
</evidence>
<reference evidence="1 2" key="1">
    <citation type="submission" date="2023-01" db="EMBL/GenBank/DDBJ databases">
        <authorList>
            <person name="Kreplak J."/>
        </authorList>
    </citation>
    <scope>NUCLEOTIDE SEQUENCE [LARGE SCALE GENOMIC DNA]</scope>
</reference>
<proteinExistence type="predicted"/>
<accession>A0AAV1ASN7</accession>
<name>A0AAV1ASN7_VICFA</name>
<protein>
    <submittedName>
        <fullName evidence="1">Uncharacterized protein</fullName>
    </submittedName>
</protein>
<sequence length="185" mass="20988">MARDPWHLLLHQFLTKQRPCFKRAKQHLMQGLIRSHPRIKLLKLCVIRGNSKRPLFFYSFVQLILKVYDNKVVDSSKDPFIEATGSSSFDSLSSNLKSYLDELVGMLWMTTRLGKKGLWVELKEEIQASEAQVIAQVEYVISVFDHLGGANDMFNIGPSDIDIDPSIEDDSIIVVVPPSDEADIP</sequence>
<evidence type="ECO:0000313" key="2">
    <source>
        <dbReference type="Proteomes" id="UP001157006"/>
    </source>
</evidence>
<dbReference type="Proteomes" id="UP001157006">
    <property type="component" value="Chromosome 5"/>
</dbReference>
<dbReference type="EMBL" id="OX451740">
    <property type="protein sequence ID" value="CAI8612075.1"/>
    <property type="molecule type" value="Genomic_DNA"/>
</dbReference>